<proteinExistence type="predicted"/>
<dbReference type="CDD" id="cd02947">
    <property type="entry name" value="TRX_family"/>
    <property type="match status" value="1"/>
</dbReference>
<dbReference type="EMBL" id="CP046914">
    <property type="protein sequence ID" value="QGZ64524.1"/>
    <property type="molecule type" value="Genomic_DNA"/>
</dbReference>
<evidence type="ECO:0000313" key="2">
    <source>
        <dbReference type="EMBL" id="QGZ64524.1"/>
    </source>
</evidence>
<dbReference type="SUPFAM" id="SSF52833">
    <property type="entry name" value="Thioredoxin-like"/>
    <property type="match status" value="1"/>
</dbReference>
<protein>
    <submittedName>
        <fullName evidence="2">Thioredoxin</fullName>
    </submittedName>
</protein>
<gene>
    <name evidence="2" type="ORF">FAZ98_18670</name>
</gene>
<dbReference type="Proteomes" id="UP000433577">
    <property type="component" value="Chromosome 2"/>
</dbReference>
<accession>A0A7Z2JIM6</accession>
<name>A0A7Z2JIM6_9BURK</name>
<dbReference type="InterPro" id="IPR013766">
    <property type="entry name" value="Thioredoxin_domain"/>
</dbReference>
<sequence length="112" mass="12230">MQNLTQGITMSYATNAPSRKDVEALSGAAVVEFGTDWCGYCQGAEPLIGTAFEQHPQVRRIQVEDGPGRVLGRSFRVKLWPTLIFLRDGVEVARVVRPTHATELNDAFAALG</sequence>
<feature type="domain" description="Thioredoxin" evidence="1">
    <location>
        <begin position="20"/>
        <end position="107"/>
    </location>
</feature>
<dbReference type="Pfam" id="PF00085">
    <property type="entry name" value="Thioredoxin"/>
    <property type="match status" value="1"/>
</dbReference>
<evidence type="ECO:0000313" key="3">
    <source>
        <dbReference type="Proteomes" id="UP000433577"/>
    </source>
</evidence>
<dbReference type="KEGG" id="pacs:FAZ98_18670"/>
<dbReference type="InterPro" id="IPR036249">
    <property type="entry name" value="Thioredoxin-like_sf"/>
</dbReference>
<keyword evidence="3" id="KW-1185">Reference proteome</keyword>
<dbReference type="Gene3D" id="3.40.30.10">
    <property type="entry name" value="Glutaredoxin"/>
    <property type="match status" value="1"/>
</dbReference>
<evidence type="ECO:0000259" key="1">
    <source>
        <dbReference type="Pfam" id="PF00085"/>
    </source>
</evidence>
<reference evidence="2 3" key="1">
    <citation type="submission" date="2019-12" db="EMBL/GenBank/DDBJ databases">
        <title>Paraburkholderia acidiphila 7Q-K02 sp. nov and Paraburkholderia acidisoli DHF22 sp. nov., two strains isolated from forest soil.</title>
        <authorList>
            <person name="Gao Z."/>
            <person name="Qiu L."/>
        </authorList>
    </citation>
    <scope>NUCLEOTIDE SEQUENCE [LARGE SCALE GENOMIC DNA]</scope>
    <source>
        <strain evidence="2 3">DHF22</strain>
    </source>
</reference>
<dbReference type="OrthoDB" id="215495at2"/>
<organism evidence="2 3">
    <name type="scientific">Paraburkholderia acidisoli</name>
    <dbReference type="NCBI Taxonomy" id="2571748"/>
    <lineage>
        <taxon>Bacteria</taxon>
        <taxon>Pseudomonadati</taxon>
        <taxon>Pseudomonadota</taxon>
        <taxon>Betaproteobacteria</taxon>
        <taxon>Burkholderiales</taxon>
        <taxon>Burkholderiaceae</taxon>
        <taxon>Paraburkholderia</taxon>
    </lineage>
</organism>
<dbReference type="AlphaFoldDB" id="A0A7Z2JIM6"/>